<dbReference type="Gene3D" id="3.40.50.12370">
    <property type="match status" value="1"/>
</dbReference>
<evidence type="ECO:0000256" key="1">
    <source>
        <dbReference type="ARBA" id="ARBA00004496"/>
    </source>
</evidence>
<dbReference type="InterPro" id="IPR003613">
    <property type="entry name" value="Ubox_domain"/>
</dbReference>
<sequence length="321" mass="34388">MHSVKKITVGVEMPETRPWNAANIAAPSRLAVRQAFGVAEAMGVAVTLVSVLPEISYGFFGSDEAVESQAETDRTEAAAVLEDLKQQYSEKSSRPLEVTTTVAFGRPWFQILKAAGTARDNLILCGTRHKGAVSRLLFGSTGLKLLRNAVGPVWLVNPRIDDDADLDVLAATDLTDVGEDVLATAVALGQALPVRLNVLHVIDNEFDSQMAHTGVSAEELAGYRQKAKSDGEDKLHEQLSATDYRTVPLGVQTHIAEGPPDACILSAIEQMDIDLLIMATSGRGGIPGMLFGNTAERLLPELTCSLLAIKPDDFQCPISLD</sequence>
<evidence type="ECO:0000313" key="5">
    <source>
        <dbReference type="EMBL" id="APZ94659.1"/>
    </source>
</evidence>
<evidence type="ECO:0000256" key="2">
    <source>
        <dbReference type="ARBA" id="ARBA00022490"/>
    </source>
</evidence>
<dbReference type="EMBL" id="CP017641">
    <property type="protein sequence ID" value="APZ94659.1"/>
    <property type="molecule type" value="Genomic_DNA"/>
</dbReference>
<evidence type="ECO:0000256" key="3">
    <source>
        <dbReference type="ARBA" id="ARBA00037131"/>
    </source>
</evidence>
<dbReference type="CDD" id="cd00293">
    <property type="entry name" value="USP-like"/>
    <property type="match status" value="1"/>
</dbReference>
<accession>A0A1P8WKS5</accession>
<dbReference type="AlphaFoldDB" id="A0A1P8WKS5"/>
<keyword evidence="2" id="KW-0963">Cytoplasm</keyword>
<dbReference type="PROSITE" id="PS51698">
    <property type="entry name" value="U_BOX"/>
    <property type="match status" value="1"/>
</dbReference>
<reference evidence="5 6" key="1">
    <citation type="journal article" date="2016" name="Front. Microbiol.">
        <title>Fuerstia marisgermanicae gen. nov., sp. nov., an Unusual Member of the Phylum Planctomycetes from the German Wadden Sea.</title>
        <authorList>
            <person name="Kohn T."/>
            <person name="Heuer A."/>
            <person name="Jogler M."/>
            <person name="Vollmers J."/>
            <person name="Boedeker C."/>
            <person name="Bunk B."/>
            <person name="Rast P."/>
            <person name="Borchert D."/>
            <person name="Glockner I."/>
            <person name="Freese H.M."/>
            <person name="Klenk H.P."/>
            <person name="Overmann J."/>
            <person name="Kaster A.K."/>
            <person name="Rohde M."/>
            <person name="Wiegand S."/>
            <person name="Jogler C."/>
        </authorList>
    </citation>
    <scope>NUCLEOTIDE SEQUENCE [LARGE SCALE GENOMIC DNA]</scope>
    <source>
        <strain evidence="5 6">NH11</strain>
    </source>
</reference>
<dbReference type="GO" id="GO:0016567">
    <property type="term" value="P:protein ubiquitination"/>
    <property type="evidence" value="ECO:0007669"/>
    <property type="project" value="InterPro"/>
</dbReference>
<comment type="function">
    <text evidence="3">Required for resistance to DNA-damaging agents.</text>
</comment>
<feature type="domain" description="U-box" evidence="4">
    <location>
        <begin position="309"/>
        <end position="321"/>
    </location>
</feature>
<dbReference type="OrthoDB" id="239260at2"/>
<dbReference type="Proteomes" id="UP000187735">
    <property type="component" value="Chromosome"/>
</dbReference>
<dbReference type="PANTHER" id="PTHR47892">
    <property type="entry name" value="UNIVERSAL STRESS PROTEIN E"/>
    <property type="match status" value="1"/>
</dbReference>
<evidence type="ECO:0000313" key="6">
    <source>
        <dbReference type="Proteomes" id="UP000187735"/>
    </source>
</evidence>
<dbReference type="SUPFAM" id="SSF52402">
    <property type="entry name" value="Adenine nucleotide alpha hydrolases-like"/>
    <property type="match status" value="2"/>
</dbReference>
<comment type="subcellular location">
    <subcellularLocation>
        <location evidence="1">Cytoplasm</location>
    </subcellularLocation>
</comment>
<name>A0A1P8WKS5_9PLAN</name>
<evidence type="ECO:0000259" key="4">
    <source>
        <dbReference type="PROSITE" id="PS51698"/>
    </source>
</evidence>
<dbReference type="RefSeq" id="WP_145944298.1">
    <property type="nucleotide sequence ID" value="NZ_CP017641.1"/>
</dbReference>
<keyword evidence="6" id="KW-1185">Reference proteome</keyword>
<dbReference type="Pfam" id="PF00582">
    <property type="entry name" value="Usp"/>
    <property type="match status" value="2"/>
</dbReference>
<dbReference type="PANTHER" id="PTHR47892:SF1">
    <property type="entry name" value="UNIVERSAL STRESS PROTEIN E"/>
    <property type="match status" value="1"/>
</dbReference>
<gene>
    <name evidence="5" type="primary">uspE</name>
    <name evidence="5" type="ORF">Fuma_04298</name>
</gene>
<proteinExistence type="predicted"/>
<organism evidence="5 6">
    <name type="scientific">Fuerstiella marisgermanici</name>
    <dbReference type="NCBI Taxonomy" id="1891926"/>
    <lineage>
        <taxon>Bacteria</taxon>
        <taxon>Pseudomonadati</taxon>
        <taxon>Planctomycetota</taxon>
        <taxon>Planctomycetia</taxon>
        <taxon>Planctomycetales</taxon>
        <taxon>Planctomycetaceae</taxon>
        <taxon>Fuerstiella</taxon>
    </lineage>
</organism>
<dbReference type="GO" id="GO:0004842">
    <property type="term" value="F:ubiquitin-protein transferase activity"/>
    <property type="evidence" value="ECO:0007669"/>
    <property type="project" value="InterPro"/>
</dbReference>
<dbReference type="InterPro" id="IPR006016">
    <property type="entry name" value="UspA"/>
</dbReference>
<dbReference type="GO" id="GO:0005737">
    <property type="term" value="C:cytoplasm"/>
    <property type="evidence" value="ECO:0007669"/>
    <property type="project" value="UniProtKB-SubCell"/>
</dbReference>
<dbReference type="KEGG" id="fmr:Fuma_04298"/>
<protein>
    <submittedName>
        <fullName evidence="5">Universal stress protein E</fullName>
    </submittedName>
</protein>
<dbReference type="STRING" id="1891926.Fuma_04298"/>